<sequence length="140" mass="16689">MLKLPNELICLKTLVRWLRMNIKKNNKIGVIKMDKMVEIWIINKAAEMVVTKIYKNEIVNKAKTGAEKFDIIAKDFWEKLESYILKEKEIDRKWIPNFIEETGEEAILSCIRELKTKLIPSEFIQEIFDFEKKKDKKNIL</sequence>
<accession>A0AB39VGI1</accession>
<name>A0AB39VGI1_9FUSO</name>
<dbReference type="AlphaFoldDB" id="A0AB39VGI1"/>
<gene>
    <name evidence="1" type="ORF">AB8B22_08315</name>
</gene>
<dbReference type="RefSeq" id="WP_369710756.1">
    <property type="nucleotide sequence ID" value="NZ_CP165644.1"/>
</dbReference>
<dbReference type="KEGG" id="lrug:AB8B22_08315"/>
<organism evidence="1">
    <name type="scientific">Leptotrichia rugosa</name>
    <dbReference type="NCBI Taxonomy" id="3239302"/>
    <lineage>
        <taxon>Bacteria</taxon>
        <taxon>Fusobacteriati</taxon>
        <taxon>Fusobacteriota</taxon>
        <taxon>Fusobacteriia</taxon>
        <taxon>Fusobacteriales</taxon>
        <taxon>Leptotrichiaceae</taxon>
        <taxon>Leptotrichia</taxon>
    </lineage>
</organism>
<protein>
    <submittedName>
        <fullName evidence="1">Universal stress protein</fullName>
    </submittedName>
</protein>
<reference evidence="1" key="1">
    <citation type="submission" date="2024-07" db="EMBL/GenBank/DDBJ databases">
        <authorList>
            <person name="Li X.-J."/>
            <person name="Wang X."/>
        </authorList>
    </citation>
    <scope>NUCLEOTIDE SEQUENCE</scope>
    <source>
        <strain evidence="1">HSP-334</strain>
    </source>
</reference>
<dbReference type="EMBL" id="CP165644">
    <property type="protein sequence ID" value="XDU66407.1"/>
    <property type="molecule type" value="Genomic_DNA"/>
</dbReference>
<proteinExistence type="predicted"/>
<evidence type="ECO:0000313" key="1">
    <source>
        <dbReference type="EMBL" id="XDU66407.1"/>
    </source>
</evidence>